<gene>
    <name evidence="1" type="ORF">S12H4_29891</name>
</gene>
<comment type="caution">
    <text evidence="1">The sequence shown here is derived from an EMBL/GenBank/DDBJ whole genome shotgun (WGS) entry which is preliminary data.</text>
</comment>
<feature type="non-terminal residue" evidence="1">
    <location>
        <position position="1"/>
    </location>
</feature>
<dbReference type="EMBL" id="BARW01017278">
    <property type="protein sequence ID" value="GAJ00724.1"/>
    <property type="molecule type" value="Genomic_DNA"/>
</dbReference>
<reference evidence="1" key="1">
    <citation type="journal article" date="2014" name="Front. Microbiol.">
        <title>High frequency of phylogenetically diverse reductive dehalogenase-homologous genes in deep subseafloor sedimentary metagenomes.</title>
        <authorList>
            <person name="Kawai M."/>
            <person name="Futagami T."/>
            <person name="Toyoda A."/>
            <person name="Takaki Y."/>
            <person name="Nishi S."/>
            <person name="Hori S."/>
            <person name="Arai W."/>
            <person name="Tsubouchi T."/>
            <person name="Morono Y."/>
            <person name="Uchiyama I."/>
            <person name="Ito T."/>
            <person name="Fujiyama A."/>
            <person name="Inagaki F."/>
            <person name="Takami H."/>
        </authorList>
    </citation>
    <scope>NUCLEOTIDE SEQUENCE</scope>
    <source>
        <strain evidence="1">Expedition CK06-06</strain>
    </source>
</reference>
<name>X1T637_9ZZZZ</name>
<dbReference type="AlphaFoldDB" id="X1T637"/>
<sequence length="51" mass="5268">IGKVVNVVEAPPNVPPGIYSRAEGLGGAGEPSLEPGTQTITSVVTLYFEKK</sequence>
<proteinExistence type="predicted"/>
<evidence type="ECO:0000313" key="1">
    <source>
        <dbReference type="EMBL" id="GAJ00724.1"/>
    </source>
</evidence>
<accession>X1T637</accession>
<organism evidence="1">
    <name type="scientific">marine sediment metagenome</name>
    <dbReference type="NCBI Taxonomy" id="412755"/>
    <lineage>
        <taxon>unclassified sequences</taxon>
        <taxon>metagenomes</taxon>
        <taxon>ecological metagenomes</taxon>
    </lineage>
</organism>
<protein>
    <submittedName>
        <fullName evidence="1">Uncharacterized protein</fullName>
    </submittedName>
</protein>